<dbReference type="PANTHER" id="PTHR43300">
    <property type="entry name" value="ACETYLTRANSFERASE"/>
    <property type="match status" value="1"/>
</dbReference>
<evidence type="ECO:0000313" key="6">
    <source>
        <dbReference type="Proteomes" id="UP000289734"/>
    </source>
</evidence>
<gene>
    <name evidence="5" type="ORF">EQG68_06245</name>
</gene>
<feature type="domain" description="PglD N-terminal" evidence="4">
    <location>
        <begin position="7"/>
        <end position="85"/>
    </location>
</feature>
<dbReference type="CDD" id="cd03360">
    <property type="entry name" value="LbH_AT_putative"/>
    <property type="match status" value="1"/>
</dbReference>
<dbReference type="InterPro" id="IPR011004">
    <property type="entry name" value="Trimer_LpxA-like_sf"/>
</dbReference>
<evidence type="ECO:0000256" key="3">
    <source>
        <dbReference type="PIRSR" id="PIRSR620019-2"/>
    </source>
</evidence>
<dbReference type="NCBIfam" id="TIGR03570">
    <property type="entry name" value="NeuD_NnaD"/>
    <property type="match status" value="1"/>
</dbReference>
<name>A0A4Q1KSK2_9FLAO</name>
<evidence type="ECO:0000313" key="5">
    <source>
        <dbReference type="EMBL" id="RXR33088.1"/>
    </source>
</evidence>
<dbReference type="Pfam" id="PF17836">
    <property type="entry name" value="PglD_N"/>
    <property type="match status" value="1"/>
</dbReference>
<comment type="similarity">
    <text evidence="1">Belongs to the transferase hexapeptide repeat family.</text>
</comment>
<sequence length="212" mass="23134">MLNFDKKIAVFGTGGLAKDVFYCLKDIFKANNISIYDQVIFVDKEKTSENYFLNCPLLVENDFISDDFQIVLAIGNPNIRKRLVSGLSKNTFFPTIIHPTVLLNETANVGKGVIILQNSVISCDVTIGDFTIVDRAVQVGHDCNISNFVHLSPASVLSGNVNLHACVEIGTNASLKQNIEIVEETVIGMGAVVVKSITEKGTYIGNPVKKLK</sequence>
<dbReference type="Proteomes" id="UP000289734">
    <property type="component" value="Unassembled WGS sequence"/>
</dbReference>
<feature type="site" description="Increases basicity of active site His" evidence="2">
    <location>
        <position position="142"/>
    </location>
</feature>
<dbReference type="InterPro" id="IPR020019">
    <property type="entry name" value="AcTrfase_PglD-like"/>
</dbReference>
<dbReference type="Gene3D" id="2.160.10.10">
    <property type="entry name" value="Hexapeptide repeat proteins"/>
    <property type="match status" value="1"/>
</dbReference>
<dbReference type="AlphaFoldDB" id="A0A4Q1KSK2"/>
<dbReference type="SUPFAM" id="SSF51161">
    <property type="entry name" value="Trimeric LpxA-like enzymes"/>
    <property type="match status" value="1"/>
</dbReference>
<dbReference type="InterPro" id="IPR050179">
    <property type="entry name" value="Trans_hexapeptide_repeat"/>
</dbReference>
<accession>A0A4Q1KSK2</accession>
<protein>
    <recommendedName>
        <fullName evidence="4">PglD N-terminal domain-containing protein</fullName>
    </recommendedName>
</protein>
<dbReference type="InterPro" id="IPR041561">
    <property type="entry name" value="PglD_N"/>
</dbReference>
<dbReference type="Gene3D" id="3.40.50.20">
    <property type="match status" value="1"/>
</dbReference>
<feature type="binding site" evidence="3">
    <location>
        <position position="75"/>
    </location>
    <ligand>
        <name>substrate</name>
    </ligand>
</feature>
<dbReference type="OrthoDB" id="708224at2"/>
<reference evidence="6" key="1">
    <citation type="submission" date="2019-01" db="EMBL/GenBank/DDBJ databases">
        <title>Cytophagaceae bacterium strain CAR-16.</title>
        <authorList>
            <person name="Chen W.-M."/>
        </authorList>
    </citation>
    <scope>NUCLEOTIDE SEQUENCE [LARGE SCALE GENOMIC DNA]</scope>
    <source>
        <strain evidence="6">ICH-30</strain>
    </source>
</reference>
<proteinExistence type="inferred from homology"/>
<dbReference type="PANTHER" id="PTHR43300:SF7">
    <property type="entry name" value="UDP-N-ACETYLBACILLOSAMINE N-ACETYLTRANSFERASE"/>
    <property type="match status" value="1"/>
</dbReference>
<dbReference type="EMBL" id="SBKQ01000005">
    <property type="protein sequence ID" value="RXR33088.1"/>
    <property type="molecule type" value="Genomic_DNA"/>
</dbReference>
<keyword evidence="6" id="KW-1185">Reference proteome</keyword>
<feature type="active site" description="Proton acceptor" evidence="2">
    <location>
        <position position="141"/>
    </location>
</feature>
<comment type="caution">
    <text evidence="5">The sequence shown here is derived from an EMBL/GenBank/DDBJ whole genome shotgun (WGS) entry which is preliminary data.</text>
</comment>
<evidence type="ECO:0000256" key="1">
    <source>
        <dbReference type="ARBA" id="ARBA00007274"/>
    </source>
</evidence>
<evidence type="ECO:0000256" key="2">
    <source>
        <dbReference type="PIRSR" id="PIRSR620019-1"/>
    </source>
</evidence>
<organism evidence="5 6">
    <name type="scientific">Flavobacterium piscinae</name>
    <dbReference type="NCBI Taxonomy" id="2506424"/>
    <lineage>
        <taxon>Bacteria</taxon>
        <taxon>Pseudomonadati</taxon>
        <taxon>Bacteroidota</taxon>
        <taxon>Flavobacteriia</taxon>
        <taxon>Flavobacteriales</taxon>
        <taxon>Flavobacteriaceae</taxon>
        <taxon>Flavobacterium</taxon>
    </lineage>
</organism>
<feature type="binding site" evidence="3">
    <location>
        <position position="150"/>
    </location>
    <ligand>
        <name>acetyl-CoA</name>
        <dbReference type="ChEBI" id="CHEBI:57288"/>
    </ligand>
</feature>
<dbReference type="RefSeq" id="WP_129463932.1">
    <property type="nucleotide sequence ID" value="NZ_JACSXZ010000001.1"/>
</dbReference>
<evidence type="ECO:0000259" key="4">
    <source>
        <dbReference type="Pfam" id="PF17836"/>
    </source>
</evidence>